<evidence type="ECO:0000256" key="1">
    <source>
        <dbReference type="ARBA" id="ARBA00001966"/>
    </source>
</evidence>
<sequence>MTEVRFDWESGIEEVCLKLQGKKRIGIQVPEGLKPRAHQIVERVRELTGAKIVLWGEPTYGACDLADRPLEEIGADALIHMGHLPMPYHSEFYAVPTYFVPVRHTGELNLSKEGISKIKEILPSKIGIVTTAQHLHMIDEAGKELEKSGFDTSVTTGGPRLAAAGQLLGCNSSAARKLDVDGYLYIGTGLFHPLTVALSTGKKVACIDPHSSEVTEADARPFLKQRYAAISVAKDARRWAVLFSNQIGQKRIDLADKIADLLTSDGRETMMIGSIHQSHDQLLGMGIEAAVITACPRLAIEDGPTWPIPLLTVPEVQILMGKRDAEPYPFDEFA</sequence>
<dbReference type="GO" id="GO:0051539">
    <property type="term" value="F:4 iron, 4 sulfur cluster binding"/>
    <property type="evidence" value="ECO:0007669"/>
    <property type="project" value="UniProtKB-UniRule"/>
</dbReference>
<keyword evidence="7 10" id="KW-0408">Iron</keyword>
<dbReference type="GO" id="GO:0090560">
    <property type="term" value="F:2-(3-amino-3-carboxypropyl)histidine synthase activity"/>
    <property type="evidence" value="ECO:0007669"/>
    <property type="project" value="UniProtKB-UniRule"/>
</dbReference>
<comment type="similarity">
    <text evidence="10">Belongs to the DPH1/DPH2 family.</text>
</comment>
<dbReference type="PIRSF" id="PIRSF004967">
    <property type="entry name" value="DPH1"/>
    <property type="match status" value="1"/>
</dbReference>
<comment type="catalytic activity">
    <reaction evidence="9 10">
        <text>L-histidyl-[translation elongation factor 2] + S-adenosyl-L-methionine = 2-[(3S)-amino-3-carboxypropyl]-L-histidyl-[translation elongation factor 2] + S-methyl-5'-thioadenosine + H(+)</text>
        <dbReference type="Rhea" id="RHEA:36783"/>
        <dbReference type="Rhea" id="RHEA-COMP:9748"/>
        <dbReference type="Rhea" id="RHEA-COMP:9749"/>
        <dbReference type="ChEBI" id="CHEBI:15378"/>
        <dbReference type="ChEBI" id="CHEBI:17509"/>
        <dbReference type="ChEBI" id="CHEBI:29979"/>
        <dbReference type="ChEBI" id="CHEBI:59789"/>
        <dbReference type="ChEBI" id="CHEBI:73995"/>
        <dbReference type="EC" id="2.5.1.108"/>
    </reaction>
</comment>
<evidence type="ECO:0000256" key="5">
    <source>
        <dbReference type="ARBA" id="ARBA00022691"/>
    </source>
</evidence>
<dbReference type="GO" id="GO:0017183">
    <property type="term" value="P:protein histidyl modification to diphthamide"/>
    <property type="evidence" value="ECO:0007669"/>
    <property type="project" value="UniProtKB-UniRule"/>
</dbReference>
<evidence type="ECO:0000256" key="9">
    <source>
        <dbReference type="ARBA" id="ARBA00048403"/>
    </source>
</evidence>
<dbReference type="EMBL" id="KF901008">
    <property type="protein sequence ID" value="AIF14717.1"/>
    <property type="molecule type" value="Genomic_DNA"/>
</dbReference>
<evidence type="ECO:0000256" key="4">
    <source>
        <dbReference type="ARBA" id="ARBA00022679"/>
    </source>
</evidence>
<dbReference type="AlphaFoldDB" id="A0A075HJY0"/>
<dbReference type="NCBIfam" id="TIGR00322">
    <property type="entry name" value="diphth2_R"/>
    <property type="match status" value="1"/>
</dbReference>
<dbReference type="UniPathway" id="UPA00559"/>
<dbReference type="Gene3D" id="3.40.50.11860">
    <property type="entry name" value="Diphthamide synthesis DPH1/DPH2 domain 3"/>
    <property type="match status" value="1"/>
</dbReference>
<dbReference type="EC" id="2.5.1.108" evidence="3 10"/>
<dbReference type="GO" id="GO:0046872">
    <property type="term" value="F:metal ion binding"/>
    <property type="evidence" value="ECO:0007669"/>
    <property type="project" value="UniProtKB-KW"/>
</dbReference>
<dbReference type="NCBIfam" id="TIGR03682">
    <property type="entry name" value="arCOG04112"/>
    <property type="match status" value="1"/>
</dbReference>
<comment type="pathway">
    <text evidence="2 10">Protein modification; peptidyl-diphthamide biosynthesis.</text>
</comment>
<dbReference type="InterPro" id="IPR042263">
    <property type="entry name" value="DPH1/DPH2_1"/>
</dbReference>
<evidence type="ECO:0000256" key="8">
    <source>
        <dbReference type="ARBA" id="ARBA00023014"/>
    </source>
</evidence>
<dbReference type="Gene3D" id="3.40.50.11840">
    <property type="entry name" value="Diphthamide synthesis DPH1/DPH2 domain 1"/>
    <property type="match status" value="1"/>
</dbReference>
<dbReference type="Pfam" id="PF01866">
    <property type="entry name" value="Diphthamide_syn"/>
    <property type="match status" value="1"/>
</dbReference>
<dbReference type="SFLD" id="SFLDS00032">
    <property type="entry name" value="Radical_SAM_3-amino-3-carboxyp"/>
    <property type="match status" value="1"/>
</dbReference>
<evidence type="ECO:0000256" key="2">
    <source>
        <dbReference type="ARBA" id="ARBA00005156"/>
    </source>
</evidence>
<dbReference type="Gene3D" id="3.40.50.11850">
    <property type="entry name" value="Diphthamide synthesis DPH1/DPH2 domain 2"/>
    <property type="match status" value="1"/>
</dbReference>
<evidence type="ECO:0000313" key="11">
    <source>
        <dbReference type="EMBL" id="AIF14717.1"/>
    </source>
</evidence>
<keyword evidence="4 10" id="KW-0808">Transferase</keyword>
<keyword evidence="10" id="KW-0004">4Fe-4S</keyword>
<evidence type="ECO:0000256" key="3">
    <source>
        <dbReference type="ARBA" id="ARBA00012221"/>
    </source>
</evidence>
<keyword evidence="5 10" id="KW-0949">S-adenosyl-L-methionine</keyword>
<evidence type="ECO:0000256" key="6">
    <source>
        <dbReference type="ARBA" id="ARBA00022723"/>
    </source>
</evidence>
<proteinExistence type="inferred from homology"/>
<evidence type="ECO:0000256" key="7">
    <source>
        <dbReference type="ARBA" id="ARBA00023004"/>
    </source>
</evidence>
<dbReference type="InterPro" id="IPR042265">
    <property type="entry name" value="DPH1/DPH2_3"/>
</dbReference>
<accession>A0A075HJY0</accession>
<dbReference type="InterPro" id="IPR016435">
    <property type="entry name" value="DPH1/DPH2"/>
</dbReference>
<dbReference type="InterPro" id="IPR035435">
    <property type="entry name" value="DPH1/DPH2_euk_archaea"/>
</dbReference>
<gene>
    <name evidence="11" type="primary">dph2</name>
</gene>
<reference evidence="11" key="1">
    <citation type="journal article" date="2014" name="Genome Biol. Evol.">
        <title>Pangenome evidence for extensive interdomain horizontal transfer affecting lineage core and shell genes in uncultured planktonic thaumarchaeota and euryarchaeota.</title>
        <authorList>
            <person name="Deschamps P."/>
            <person name="Zivanovic Y."/>
            <person name="Moreira D."/>
            <person name="Rodriguez-Valera F."/>
            <person name="Lopez-Garcia P."/>
        </authorList>
    </citation>
    <scope>NUCLEOTIDE SEQUENCE</scope>
</reference>
<keyword evidence="8 10" id="KW-0411">Iron-sulfur</keyword>
<dbReference type="InterPro" id="IPR042264">
    <property type="entry name" value="DPH1/DPH2_2"/>
</dbReference>
<organism evidence="11">
    <name type="scientific">uncultured marine group II/III euryarchaeote KM3_67_G08</name>
    <dbReference type="NCBI Taxonomy" id="1456485"/>
    <lineage>
        <taxon>Archaea</taxon>
        <taxon>Methanobacteriati</taxon>
        <taxon>Methanobacteriota</taxon>
        <taxon>environmental samples</taxon>
    </lineage>
</organism>
<dbReference type="PANTHER" id="PTHR10762:SF1">
    <property type="entry name" value="2-(3-AMINO-3-CARBOXYPROPYL)HISTIDINE SYNTHASE SUBUNIT 1"/>
    <property type="match status" value="1"/>
</dbReference>
<name>A0A075HJY0_9EURY</name>
<dbReference type="InterPro" id="IPR022428">
    <property type="entry name" value="Dph2_arc"/>
</dbReference>
<evidence type="ECO:0000256" key="10">
    <source>
        <dbReference type="PIRNR" id="PIRNR004967"/>
    </source>
</evidence>
<protein>
    <recommendedName>
        <fullName evidence="3 10">2-(3-amino-3-carboxypropyl)histidine synthase</fullName>
        <ecNumber evidence="3 10">2.5.1.108</ecNumber>
    </recommendedName>
</protein>
<keyword evidence="6 10" id="KW-0479">Metal-binding</keyword>
<dbReference type="PANTHER" id="PTHR10762">
    <property type="entry name" value="DIPHTHAMIDE BIOSYNTHESIS PROTEIN"/>
    <property type="match status" value="1"/>
</dbReference>
<comment type="function">
    <text evidence="10">Catalyzes the first step of diphthamide biosynthesis, i.e. the transfer of the 3-amino-3-carboxypropyl group from S-adenosyl-L-methionine (SAM) to the C2 position of the imidazole ring of the target histidine residue in translation elongation factor 2 (EF-2).</text>
</comment>
<comment type="cofactor">
    <cofactor evidence="1 10">
        <name>[4Fe-4S] cluster</name>
        <dbReference type="ChEBI" id="CHEBI:49883"/>
    </cofactor>
</comment>